<feature type="transmembrane region" description="Helical" evidence="5">
    <location>
        <begin position="242"/>
        <end position="267"/>
    </location>
</feature>
<dbReference type="InterPro" id="IPR006586">
    <property type="entry name" value="ADAM_Cys-rich"/>
</dbReference>
<keyword evidence="5" id="KW-1133">Transmembrane helix</keyword>
<dbReference type="PROSITE" id="PS01186">
    <property type="entry name" value="EGF_2"/>
    <property type="match status" value="1"/>
</dbReference>
<protein>
    <submittedName>
        <fullName evidence="8">Disintegrin and metalloproteinase domain-containing protein 12</fullName>
    </submittedName>
</protein>
<feature type="region of interest" description="Disordered" evidence="4">
    <location>
        <begin position="488"/>
        <end position="511"/>
    </location>
</feature>
<keyword evidence="8" id="KW-0401">Integrin</keyword>
<accession>A0A482VMU9</accession>
<gene>
    <name evidence="8" type="ORF">BDFB_005613</name>
</gene>
<dbReference type="PROSITE" id="PS50214">
    <property type="entry name" value="DISINTEGRIN_2"/>
    <property type="match status" value="1"/>
</dbReference>
<comment type="caution">
    <text evidence="8">The sequence shown here is derived from an EMBL/GenBank/DDBJ whole genome shotgun (WGS) entry which is preliminary data.</text>
</comment>
<feature type="region of interest" description="Disordered" evidence="4">
    <location>
        <begin position="716"/>
        <end position="750"/>
    </location>
</feature>
<sequence length="1108" mass="119891">TCKPKNAGTMCRSADYECDLPEYCTGQSEYCPADIYKMDTEICDHGKAFCYHGFCRTRTDQCKLLWGETGKSSDEQCYKMNVKGNRHGNCGYNKLNQSYFKCNDENVLCGMLHCKHLNERLEFGMESVSILSHSFLNLKGSIVACRTAIVDLGINQVDPGLAPDGAKCGEGKMCVNQKCMSVASLQVATRICPHNCNNNGWCNNLGHCHCKDGYAPPFCENPGTGGSEDSGPASDPNARKEFVVALFVIFLGIIPAMVLLAFLTYYVRHNILNIRPSKPSPPTYVKNCLLSSFQHVLSACKGGSFFSNRSNTSKSVPNQPNNIRNVEIKPAGLISTTNTDVIIRSNTITKNTNVETGTGGTRRLSLKNIKALKLNTRLSIHKNKESSPSQTPATAETICSLDDKPTLVLSVRELTKKFANDSAANVSKTMKSQMKSRGVSFSPDSTKRTEDNHSLLQDDRSAAPGLQNEFFGHFKGFSLTPMKKASETEPTRIAPPPPVIPPSAPKIFKSPLVGRSNTTATTKNFLNRSVTRAQSFKNNIAEALSSVNSTPGPALPPPNPGSTAKPIISSPILENSTCTAKELISPLRNAPKVPLRAAPEAPPLNKRPLSTPDAIAPLEEMKKKEGNSALNRIASFLNKKPNTNTNSLPRAHQQVKANKILDKDTLRSIEISNPILQTETSTIKAAVPVKKEENKAVIMRAQSMRGSSVTARPNIQTFGSMRQPGGMKRPLSIPTGSRPKSPPPPAPPILDVQEKKLQIPSLPGYQKPIVNNKSNQNQYDDCLNKVAPLSKLNEESSNDNIYAVIEESPISPESVKSIEDKAKTSSSSTDSMGLLGEIVSEIQNRNFDSIYSTSTLARKKKEELEKAKIADSEIYVNTSSVYKSPESVYSNMNNIKSSASSTSSGYIHPSSVNVPLVKPPEEKKEEKKMSTFKSDSKPLTLNRSQASPVKSRSPTPTKKTDNKAKTPPSPSGSKTAKTTINRQTTPPNLRTRKPSPTRTAPGAPKSRPVSNSPDLVTSCNTKPGSKPPDVLNGGIQKKPTITSAKPNLGGLPKGPSKPKAVSFKTGERKSASTVNKSNSEVGAKTLPAGVKNAAKSSSNVASLQQKFE</sequence>
<feature type="compositionally biased region" description="Low complexity" evidence="4">
    <location>
        <begin position="1090"/>
        <end position="1102"/>
    </location>
</feature>
<feature type="compositionally biased region" description="Polar residues" evidence="4">
    <location>
        <begin position="1008"/>
        <end position="1023"/>
    </location>
</feature>
<dbReference type="Pfam" id="PF08516">
    <property type="entry name" value="ADAM_CR"/>
    <property type="match status" value="1"/>
</dbReference>
<keyword evidence="9" id="KW-1185">Reference proteome</keyword>
<dbReference type="PANTHER" id="PTHR11905:SF159">
    <property type="entry name" value="ADAM METALLOPROTEASE"/>
    <property type="match status" value="1"/>
</dbReference>
<feature type="disulfide bond" evidence="2">
    <location>
        <begin position="11"/>
        <end position="31"/>
    </location>
</feature>
<feature type="disulfide bond" evidence="3">
    <location>
        <begin position="210"/>
        <end position="219"/>
    </location>
</feature>
<feature type="non-terminal residue" evidence="8">
    <location>
        <position position="1"/>
    </location>
</feature>
<dbReference type="GO" id="GO:0008237">
    <property type="term" value="F:metallopeptidase activity"/>
    <property type="evidence" value="ECO:0007669"/>
    <property type="project" value="UniProtKB-KW"/>
</dbReference>
<evidence type="ECO:0000256" key="4">
    <source>
        <dbReference type="SAM" id="MobiDB-lite"/>
    </source>
</evidence>
<dbReference type="AlphaFoldDB" id="A0A482VMU9"/>
<feature type="domain" description="Disintegrin" evidence="7">
    <location>
        <begin position="1"/>
        <end position="39"/>
    </location>
</feature>
<dbReference type="PROSITE" id="PS50026">
    <property type="entry name" value="EGF_3"/>
    <property type="match status" value="1"/>
</dbReference>
<dbReference type="InterPro" id="IPR000742">
    <property type="entry name" value="EGF"/>
</dbReference>
<name>A0A482VMU9_ASBVE</name>
<feature type="domain" description="EGF-like" evidence="6">
    <location>
        <begin position="188"/>
        <end position="220"/>
    </location>
</feature>
<evidence type="ECO:0000256" key="1">
    <source>
        <dbReference type="ARBA" id="ARBA00023049"/>
    </source>
</evidence>
<evidence type="ECO:0000259" key="7">
    <source>
        <dbReference type="PROSITE" id="PS50214"/>
    </source>
</evidence>
<dbReference type="EMBL" id="QDEB01086582">
    <property type="protein sequence ID" value="RZC33717.1"/>
    <property type="molecule type" value="Genomic_DNA"/>
</dbReference>
<feature type="region of interest" description="Disordered" evidence="4">
    <location>
        <begin position="897"/>
        <end position="1108"/>
    </location>
</feature>
<dbReference type="STRING" id="1661398.A0A482VMU9"/>
<evidence type="ECO:0000256" key="5">
    <source>
        <dbReference type="SAM" id="Phobius"/>
    </source>
</evidence>
<feature type="region of interest" description="Disordered" evidence="4">
    <location>
        <begin position="429"/>
        <end position="451"/>
    </location>
</feature>
<dbReference type="GO" id="GO:0006509">
    <property type="term" value="P:membrane protein ectodomain proteolysis"/>
    <property type="evidence" value="ECO:0007669"/>
    <property type="project" value="TreeGrafter"/>
</dbReference>
<feature type="compositionally biased region" description="Polar residues" evidence="4">
    <location>
        <begin position="971"/>
        <end position="989"/>
    </location>
</feature>
<dbReference type="SMART" id="SM00050">
    <property type="entry name" value="DISIN"/>
    <property type="match status" value="1"/>
</dbReference>
<evidence type="ECO:0000313" key="9">
    <source>
        <dbReference type="Proteomes" id="UP000292052"/>
    </source>
</evidence>
<feature type="non-terminal residue" evidence="8">
    <location>
        <position position="1108"/>
    </location>
</feature>
<keyword evidence="1" id="KW-0482">Metalloprotease</keyword>
<feature type="compositionally biased region" description="Basic and acidic residues" evidence="4">
    <location>
        <begin position="919"/>
        <end position="929"/>
    </location>
</feature>
<keyword evidence="5" id="KW-0812">Transmembrane</keyword>
<dbReference type="PANTHER" id="PTHR11905">
    <property type="entry name" value="ADAM A DISINTEGRIN AND METALLOPROTEASE DOMAIN"/>
    <property type="match status" value="1"/>
</dbReference>
<feature type="compositionally biased region" description="Polar residues" evidence="4">
    <location>
        <begin position="1071"/>
        <end position="1080"/>
    </location>
</feature>
<keyword evidence="1" id="KW-0645">Protease</keyword>
<evidence type="ECO:0000313" key="8">
    <source>
        <dbReference type="EMBL" id="RZC33717.1"/>
    </source>
</evidence>
<dbReference type="Proteomes" id="UP000292052">
    <property type="component" value="Unassembled WGS sequence"/>
</dbReference>
<keyword evidence="3" id="KW-0245">EGF-like domain</keyword>
<dbReference type="Gene3D" id="4.10.70.10">
    <property type="entry name" value="Disintegrin domain"/>
    <property type="match status" value="1"/>
</dbReference>
<keyword evidence="1" id="KW-0378">Hydrolase</keyword>
<feature type="compositionally biased region" description="Pro residues" evidence="4">
    <location>
        <begin position="493"/>
        <end position="504"/>
    </location>
</feature>
<dbReference type="InterPro" id="IPR036436">
    <property type="entry name" value="Disintegrin_dom_sf"/>
</dbReference>
<proteinExistence type="predicted"/>
<organism evidence="8 9">
    <name type="scientific">Asbolus verrucosus</name>
    <name type="common">Desert ironclad beetle</name>
    <dbReference type="NCBI Taxonomy" id="1661398"/>
    <lineage>
        <taxon>Eukaryota</taxon>
        <taxon>Metazoa</taxon>
        <taxon>Ecdysozoa</taxon>
        <taxon>Arthropoda</taxon>
        <taxon>Hexapoda</taxon>
        <taxon>Insecta</taxon>
        <taxon>Pterygota</taxon>
        <taxon>Neoptera</taxon>
        <taxon>Endopterygota</taxon>
        <taxon>Coleoptera</taxon>
        <taxon>Polyphaga</taxon>
        <taxon>Cucujiformia</taxon>
        <taxon>Tenebrionidae</taxon>
        <taxon>Pimeliinae</taxon>
        <taxon>Asbolus</taxon>
    </lineage>
</organism>
<dbReference type="InterPro" id="IPR001762">
    <property type="entry name" value="Disintegrin_dom"/>
</dbReference>
<evidence type="ECO:0000256" key="3">
    <source>
        <dbReference type="PROSITE-ProRule" id="PRU00076"/>
    </source>
</evidence>
<feature type="compositionally biased region" description="Polar residues" evidence="4">
    <location>
        <begin position="931"/>
        <end position="957"/>
    </location>
</feature>
<dbReference type="GO" id="GO:0007229">
    <property type="term" value="P:integrin-mediated signaling pathway"/>
    <property type="evidence" value="ECO:0007669"/>
    <property type="project" value="UniProtKB-KW"/>
</dbReference>
<keyword evidence="3" id="KW-1015">Disulfide bond</keyword>
<evidence type="ECO:0000256" key="2">
    <source>
        <dbReference type="PROSITE-ProRule" id="PRU00068"/>
    </source>
</evidence>
<dbReference type="OrthoDB" id="5951731at2759"/>
<feature type="disulfide bond" evidence="3">
    <location>
        <begin position="192"/>
        <end position="202"/>
    </location>
</feature>
<keyword evidence="5" id="KW-0472">Membrane</keyword>
<dbReference type="SMART" id="SM00608">
    <property type="entry name" value="ACR"/>
    <property type="match status" value="1"/>
</dbReference>
<evidence type="ECO:0000259" key="6">
    <source>
        <dbReference type="PROSITE" id="PS50026"/>
    </source>
</evidence>
<dbReference type="SUPFAM" id="SSF57552">
    <property type="entry name" value="Blood coagulation inhibitor (disintegrin)"/>
    <property type="match status" value="1"/>
</dbReference>
<comment type="caution">
    <text evidence="3">Lacks conserved residue(s) required for the propagation of feature annotation.</text>
</comment>
<reference evidence="8 9" key="1">
    <citation type="submission" date="2017-03" db="EMBL/GenBank/DDBJ databases">
        <title>Genome of the blue death feigning beetle - Asbolus verrucosus.</title>
        <authorList>
            <person name="Rider S.D."/>
        </authorList>
    </citation>
    <scope>NUCLEOTIDE SEQUENCE [LARGE SCALE GENOMIC DNA]</scope>
    <source>
        <strain evidence="8">Butters</strain>
        <tissue evidence="8">Head and leg muscle</tissue>
    </source>
</reference>